<keyword evidence="3" id="KW-1185">Reference proteome</keyword>
<organism evidence="2 3">
    <name type="scientific">Lentinus brumalis</name>
    <dbReference type="NCBI Taxonomy" id="2498619"/>
    <lineage>
        <taxon>Eukaryota</taxon>
        <taxon>Fungi</taxon>
        <taxon>Dikarya</taxon>
        <taxon>Basidiomycota</taxon>
        <taxon>Agaricomycotina</taxon>
        <taxon>Agaricomycetes</taxon>
        <taxon>Polyporales</taxon>
        <taxon>Polyporaceae</taxon>
        <taxon>Lentinus</taxon>
    </lineage>
</organism>
<evidence type="ECO:0000313" key="2">
    <source>
        <dbReference type="EMBL" id="RDX52977.1"/>
    </source>
</evidence>
<reference evidence="2 3" key="1">
    <citation type="journal article" date="2018" name="Biotechnol. Biofuels">
        <title>Integrative visual omics of the white-rot fungus Polyporus brumalis exposes the biotechnological potential of its oxidative enzymes for delignifying raw plant biomass.</title>
        <authorList>
            <person name="Miyauchi S."/>
            <person name="Rancon A."/>
            <person name="Drula E."/>
            <person name="Hage H."/>
            <person name="Chaduli D."/>
            <person name="Favel A."/>
            <person name="Grisel S."/>
            <person name="Henrissat B."/>
            <person name="Herpoel-Gimbert I."/>
            <person name="Ruiz-Duenas F.J."/>
            <person name="Chevret D."/>
            <person name="Hainaut M."/>
            <person name="Lin J."/>
            <person name="Wang M."/>
            <person name="Pangilinan J."/>
            <person name="Lipzen A."/>
            <person name="Lesage-Meessen L."/>
            <person name="Navarro D."/>
            <person name="Riley R."/>
            <person name="Grigoriev I.V."/>
            <person name="Zhou S."/>
            <person name="Raouche S."/>
            <person name="Rosso M.N."/>
        </authorList>
    </citation>
    <scope>NUCLEOTIDE SEQUENCE [LARGE SCALE GENOMIC DNA]</scope>
    <source>
        <strain evidence="2 3">BRFM 1820</strain>
    </source>
</reference>
<protein>
    <submittedName>
        <fullName evidence="2">Uncharacterized protein</fullName>
    </submittedName>
</protein>
<proteinExistence type="predicted"/>
<dbReference type="AlphaFoldDB" id="A0A371DKC7"/>
<feature type="region of interest" description="Disordered" evidence="1">
    <location>
        <begin position="1"/>
        <end position="32"/>
    </location>
</feature>
<gene>
    <name evidence="2" type="ORF">OH76DRAFT_1399549</name>
</gene>
<name>A0A371DKC7_9APHY</name>
<accession>A0A371DKC7</accession>
<evidence type="ECO:0000313" key="3">
    <source>
        <dbReference type="Proteomes" id="UP000256964"/>
    </source>
</evidence>
<dbReference type="Proteomes" id="UP000256964">
    <property type="component" value="Unassembled WGS sequence"/>
</dbReference>
<sequence>MSSQLLHPPSQPAASSSKSPEPAPAPANDEDIEMLDEEEAAKKIEAEEKTLGAEAYKTRDCDNTIVQHMMSFKQFLEREAAEVDDMQREEAVEYLKGIRRGDGE</sequence>
<evidence type="ECO:0000256" key="1">
    <source>
        <dbReference type="SAM" id="MobiDB-lite"/>
    </source>
</evidence>
<dbReference type="EMBL" id="KZ857388">
    <property type="protein sequence ID" value="RDX52977.1"/>
    <property type="molecule type" value="Genomic_DNA"/>
</dbReference>